<dbReference type="CDD" id="cd13176">
    <property type="entry name" value="RanBD_RanBP2-like"/>
    <property type="match status" value="1"/>
</dbReference>
<dbReference type="PhylomeDB" id="A7SEF4"/>
<dbReference type="PANTHER" id="PTHR23138:SF87">
    <property type="entry name" value="E3 SUMO-PROTEIN LIGASE RANBP2"/>
    <property type="match status" value="1"/>
</dbReference>
<dbReference type="AlphaFoldDB" id="A7SEF4"/>
<protein>
    <recommendedName>
        <fullName evidence="2">RanBD1 domain-containing protein</fullName>
    </recommendedName>
</protein>
<dbReference type="EMBL" id="DS469636">
    <property type="protein sequence ID" value="EDO37943.1"/>
    <property type="molecule type" value="Genomic_DNA"/>
</dbReference>
<dbReference type="Pfam" id="PF00638">
    <property type="entry name" value="Ran_BP1"/>
    <property type="match status" value="1"/>
</dbReference>
<dbReference type="GO" id="GO:0005737">
    <property type="term" value="C:cytoplasm"/>
    <property type="evidence" value="ECO:0000318"/>
    <property type="project" value="GO_Central"/>
</dbReference>
<feature type="non-terminal residue" evidence="3">
    <location>
        <position position="170"/>
    </location>
</feature>
<organism evidence="3 4">
    <name type="scientific">Nematostella vectensis</name>
    <name type="common">Starlet sea anemone</name>
    <dbReference type="NCBI Taxonomy" id="45351"/>
    <lineage>
        <taxon>Eukaryota</taxon>
        <taxon>Metazoa</taxon>
        <taxon>Cnidaria</taxon>
        <taxon>Anthozoa</taxon>
        <taxon>Hexacorallia</taxon>
        <taxon>Actiniaria</taxon>
        <taxon>Edwardsiidae</taxon>
        <taxon>Nematostella</taxon>
    </lineage>
</organism>
<dbReference type="SMART" id="SM00160">
    <property type="entry name" value="RanBD"/>
    <property type="match status" value="1"/>
</dbReference>
<dbReference type="PANTHER" id="PTHR23138">
    <property type="entry name" value="RAN BINDING PROTEIN"/>
    <property type="match status" value="1"/>
</dbReference>
<dbReference type="Proteomes" id="UP000001593">
    <property type="component" value="Unassembled WGS sequence"/>
</dbReference>
<name>A7SEF4_NEMVE</name>
<evidence type="ECO:0000313" key="4">
    <source>
        <dbReference type="Proteomes" id="UP000001593"/>
    </source>
</evidence>
<dbReference type="Gene3D" id="2.30.29.30">
    <property type="entry name" value="Pleckstrin-homology domain (PH domain)/Phosphotyrosine-binding domain (PTB)"/>
    <property type="match status" value="1"/>
</dbReference>
<dbReference type="OMA" id="ANHWITP"/>
<feature type="domain" description="RanBD1" evidence="2">
    <location>
        <begin position="31"/>
        <end position="168"/>
    </location>
</feature>
<dbReference type="InterPro" id="IPR045255">
    <property type="entry name" value="RanBP1-like"/>
</dbReference>
<dbReference type="STRING" id="45351.A7SEF4"/>
<dbReference type="GO" id="GO:0005643">
    <property type="term" value="C:nuclear pore"/>
    <property type="evidence" value="ECO:0000318"/>
    <property type="project" value="GO_Central"/>
</dbReference>
<evidence type="ECO:0000256" key="1">
    <source>
        <dbReference type="SAM" id="MobiDB-lite"/>
    </source>
</evidence>
<evidence type="ECO:0000259" key="2">
    <source>
        <dbReference type="PROSITE" id="PS50196"/>
    </source>
</evidence>
<proteinExistence type="predicted"/>
<dbReference type="SUPFAM" id="SSF50729">
    <property type="entry name" value="PH domain-like"/>
    <property type="match status" value="1"/>
</dbReference>
<feature type="non-terminal residue" evidence="3">
    <location>
        <position position="1"/>
    </location>
</feature>
<dbReference type="PROSITE" id="PS50196">
    <property type="entry name" value="RANBD1"/>
    <property type="match status" value="1"/>
</dbReference>
<dbReference type="eggNOG" id="KOG0864">
    <property type="taxonomic scope" value="Eukaryota"/>
</dbReference>
<dbReference type="HOGENOM" id="CLU_067861_2_2_1"/>
<reference evidence="3 4" key="1">
    <citation type="journal article" date="2007" name="Science">
        <title>Sea anemone genome reveals ancestral eumetazoan gene repertoire and genomic organization.</title>
        <authorList>
            <person name="Putnam N.H."/>
            <person name="Srivastava M."/>
            <person name="Hellsten U."/>
            <person name="Dirks B."/>
            <person name="Chapman J."/>
            <person name="Salamov A."/>
            <person name="Terry A."/>
            <person name="Shapiro H."/>
            <person name="Lindquist E."/>
            <person name="Kapitonov V.V."/>
            <person name="Jurka J."/>
            <person name="Genikhovich G."/>
            <person name="Grigoriev I.V."/>
            <person name="Lucas S.M."/>
            <person name="Steele R.E."/>
            <person name="Finnerty J.R."/>
            <person name="Technau U."/>
            <person name="Martindale M.Q."/>
            <person name="Rokhsar D.S."/>
        </authorList>
    </citation>
    <scope>NUCLEOTIDE SEQUENCE [LARGE SCALE GENOMIC DNA]</scope>
    <source>
        <strain evidence="4">CH2 X CH6</strain>
    </source>
</reference>
<sequence>SPAKSPVKVPETPTSPTSPGAASECEDDGPHFEPVIALPKKIEVRTGEEEEVIVYSHRAKLYRHDKESAQWKERGLGDVKILKNPRTLKCRVLMRRENVLKICANHQITPVMHLEPMRGCDRAWVWHVLADFSDEEQKKELFAIRFKTVGIAQDFKKAFEDARESSKSDS</sequence>
<dbReference type="InterPro" id="IPR011993">
    <property type="entry name" value="PH-like_dom_sf"/>
</dbReference>
<dbReference type="InterPro" id="IPR000156">
    <property type="entry name" value="Ran_bind_dom"/>
</dbReference>
<dbReference type="FunFam" id="2.30.29.30:FF:000018">
    <property type="entry name" value="E3 SUMO-protein ligase RanBP2"/>
    <property type="match status" value="1"/>
</dbReference>
<dbReference type="InParanoid" id="A7SEF4"/>
<feature type="region of interest" description="Disordered" evidence="1">
    <location>
        <begin position="1"/>
        <end position="30"/>
    </location>
</feature>
<evidence type="ECO:0000313" key="3">
    <source>
        <dbReference type="EMBL" id="EDO37943.1"/>
    </source>
</evidence>
<keyword evidence="4" id="KW-1185">Reference proteome</keyword>
<gene>
    <name evidence="3" type="ORF">NEMVEDRAFT_v1g25048</name>
</gene>
<accession>A7SEF4</accession>